<proteinExistence type="predicted"/>
<organism evidence="1 2">
    <name type="scientific">Midichloria mitochondrii (strain IricVA)</name>
    <dbReference type="NCBI Taxonomy" id="696127"/>
    <lineage>
        <taxon>Bacteria</taxon>
        <taxon>Pseudomonadati</taxon>
        <taxon>Pseudomonadota</taxon>
        <taxon>Alphaproteobacteria</taxon>
        <taxon>Rickettsiales</taxon>
        <taxon>Candidatus Midichloriaceae</taxon>
        <taxon>Candidatus Midichloria</taxon>
    </lineage>
</organism>
<dbReference type="EMBL" id="CP002130">
    <property type="protein sequence ID" value="AEI89366.1"/>
    <property type="molecule type" value="Genomic_DNA"/>
</dbReference>
<gene>
    <name evidence="1" type="ordered locus">midi_01089</name>
</gene>
<dbReference type="HOGENOM" id="CLU_2423668_0_0_5"/>
<name>F7XU07_MIDMI</name>
<dbReference type="KEGG" id="mmn:midi_01089"/>
<reference evidence="1 2" key="1">
    <citation type="journal article" date="2011" name="Mol. Biol. Evol.">
        <title>Phylogenomic evidence for the presence of a flagellum and cbb3 oxidase in the free-living mitochondrial ancestor.</title>
        <authorList>
            <person name="Sassera D."/>
            <person name="Lo N."/>
            <person name="Epis S."/>
            <person name="D'Auria G."/>
            <person name="Montagna M."/>
            <person name="Comandatore F."/>
            <person name="Horner D."/>
            <person name="Pereto J."/>
            <person name="Luciano A.M."/>
            <person name="Franciosi F."/>
            <person name="Ferri E."/>
            <person name="Crotti E."/>
            <person name="Bazzocchi C."/>
            <person name="Daffonchio D."/>
            <person name="Sacchi L."/>
            <person name="Moya A."/>
            <person name="Latorre A."/>
            <person name="Bandi C."/>
        </authorList>
    </citation>
    <scope>NUCLEOTIDE SEQUENCE [LARGE SCALE GENOMIC DNA]</scope>
    <source>
        <strain evidence="1 2">IricVA</strain>
    </source>
</reference>
<keyword evidence="2" id="KW-1185">Reference proteome</keyword>
<dbReference type="AlphaFoldDB" id="F7XU07"/>
<sequence>MEGLFLALGIYFSPLRQGSTEMKQTAVGNNAIFVLYTKASSYIRKKVTFYCGCHTGSIANTFTTSFPRRFRAVSSLLLIIRGSPQILNLSV</sequence>
<accession>F7XU07</accession>
<dbReference type="Proteomes" id="UP000006639">
    <property type="component" value="Chromosome"/>
</dbReference>
<protein>
    <submittedName>
        <fullName evidence="1">Cytochrome oxidase subunit 1</fullName>
    </submittedName>
</protein>
<evidence type="ECO:0000313" key="1">
    <source>
        <dbReference type="EMBL" id="AEI89366.1"/>
    </source>
</evidence>
<evidence type="ECO:0000313" key="2">
    <source>
        <dbReference type="Proteomes" id="UP000006639"/>
    </source>
</evidence>